<feature type="disulfide bond" evidence="5">
    <location>
        <begin position="25"/>
        <end position="29"/>
    </location>
</feature>
<dbReference type="PANTHER" id="PTHR47849">
    <property type="entry name" value="CHITIN-BINDING LECTIN 1"/>
    <property type="match status" value="1"/>
</dbReference>
<dbReference type="PRINTS" id="PR00451">
    <property type="entry name" value="CHITINBINDNG"/>
</dbReference>
<dbReference type="Proteomes" id="UP000823388">
    <property type="component" value="Chromosome 7N"/>
</dbReference>
<feature type="disulfide bond" evidence="5">
    <location>
        <begin position="54"/>
        <end position="66"/>
    </location>
</feature>
<evidence type="ECO:0000256" key="2">
    <source>
        <dbReference type="ARBA" id="ARBA00022734"/>
    </source>
</evidence>
<keyword evidence="8" id="KW-1185">Reference proteome</keyword>
<feature type="disulfide bond" evidence="5">
    <location>
        <begin position="77"/>
        <end position="81"/>
    </location>
</feature>
<dbReference type="PROSITE" id="PS50941">
    <property type="entry name" value="CHIT_BIND_I_2"/>
    <property type="match status" value="2"/>
</dbReference>
<keyword evidence="1 5" id="KW-0147">Chitin-binding</keyword>
<dbReference type="Gene3D" id="3.30.60.10">
    <property type="entry name" value="Endochitinase-like"/>
    <property type="match status" value="2"/>
</dbReference>
<feature type="disulfide bond" evidence="5">
    <location>
        <begin position="45"/>
        <end position="60"/>
    </location>
</feature>
<gene>
    <name evidence="7" type="ORF">PVAP13_7NG031800</name>
</gene>
<keyword evidence="3 5" id="KW-1015">Disulfide bond</keyword>
<evidence type="ECO:0000256" key="3">
    <source>
        <dbReference type="ARBA" id="ARBA00023157"/>
    </source>
</evidence>
<dbReference type="SMART" id="SM00270">
    <property type="entry name" value="ChtBD1"/>
    <property type="match status" value="2"/>
</dbReference>
<feature type="disulfide bond" evidence="5">
    <location>
        <begin position="59"/>
        <end position="73"/>
    </location>
</feature>
<accession>A0A8T0PYA9</accession>
<dbReference type="Pfam" id="PF00187">
    <property type="entry name" value="Chitin_bind_1"/>
    <property type="match status" value="2"/>
</dbReference>
<keyword evidence="4" id="KW-0873">Pyrrolidone carboxylic acid</keyword>
<feature type="disulfide bond" evidence="5">
    <location>
        <begin position="2"/>
        <end position="14"/>
    </location>
</feature>
<name>A0A8T0PYA9_PANVG</name>
<dbReference type="PROSITE" id="PS00026">
    <property type="entry name" value="CHIT_BIND_I_1"/>
    <property type="match status" value="1"/>
</dbReference>
<evidence type="ECO:0000256" key="1">
    <source>
        <dbReference type="ARBA" id="ARBA00022669"/>
    </source>
</evidence>
<dbReference type="SUPFAM" id="SSF57016">
    <property type="entry name" value="Plant lectins/antimicrobial peptides"/>
    <property type="match status" value="2"/>
</dbReference>
<dbReference type="EMBL" id="CM029050">
    <property type="protein sequence ID" value="KAG2565359.1"/>
    <property type="molecule type" value="Genomic_DNA"/>
</dbReference>
<comment type="caution">
    <text evidence="5">Lacks conserved residue(s) required for the propagation of feature annotation.</text>
</comment>
<dbReference type="InterPro" id="IPR036861">
    <property type="entry name" value="Endochitinase-like_sf"/>
</dbReference>
<dbReference type="AlphaFoldDB" id="A0A8T0PYA9"/>
<proteinExistence type="predicted"/>
<evidence type="ECO:0000313" key="7">
    <source>
        <dbReference type="EMBL" id="KAG2565359.1"/>
    </source>
</evidence>
<feature type="domain" description="Chitin-binding type-1" evidence="6">
    <location>
        <begin position="1"/>
        <end position="31"/>
    </location>
</feature>
<protein>
    <recommendedName>
        <fullName evidence="6">Chitin-binding type-1 domain-containing protein</fullName>
    </recommendedName>
</protein>
<evidence type="ECO:0000256" key="5">
    <source>
        <dbReference type="PROSITE-ProRule" id="PRU00261"/>
    </source>
</evidence>
<evidence type="ECO:0000259" key="6">
    <source>
        <dbReference type="PROSITE" id="PS50941"/>
    </source>
</evidence>
<evidence type="ECO:0000256" key="4">
    <source>
        <dbReference type="ARBA" id="ARBA00023283"/>
    </source>
</evidence>
<sequence>MCTNNLCCSQFGFCGLGAQYCGVGCQSNCHGSPTTVEPVKTVQRCGIQGGGALCANGLCCSQFGFCGLGAKYCGVGCQSQCSGP</sequence>
<reference evidence="7" key="1">
    <citation type="submission" date="2020-05" db="EMBL/GenBank/DDBJ databases">
        <title>WGS assembly of Panicum virgatum.</title>
        <authorList>
            <person name="Lovell J.T."/>
            <person name="Jenkins J."/>
            <person name="Shu S."/>
            <person name="Juenger T.E."/>
            <person name="Schmutz J."/>
        </authorList>
    </citation>
    <scope>NUCLEOTIDE SEQUENCE</scope>
    <source>
        <strain evidence="7">AP13</strain>
    </source>
</reference>
<feature type="domain" description="Chitin-binding type-1" evidence="6">
    <location>
        <begin position="42"/>
        <end position="83"/>
    </location>
</feature>
<dbReference type="InterPro" id="IPR001002">
    <property type="entry name" value="Chitin-bd_1"/>
</dbReference>
<evidence type="ECO:0000313" key="8">
    <source>
        <dbReference type="Proteomes" id="UP000823388"/>
    </source>
</evidence>
<dbReference type="CDD" id="cd00035">
    <property type="entry name" value="ChtBD1"/>
    <property type="match status" value="2"/>
</dbReference>
<dbReference type="GO" id="GO:0030246">
    <property type="term" value="F:carbohydrate binding"/>
    <property type="evidence" value="ECO:0007669"/>
    <property type="project" value="UniProtKB-KW"/>
</dbReference>
<dbReference type="InterPro" id="IPR018371">
    <property type="entry name" value="Chitin-binding_1_CS"/>
</dbReference>
<organism evidence="7 8">
    <name type="scientific">Panicum virgatum</name>
    <name type="common">Blackwell switchgrass</name>
    <dbReference type="NCBI Taxonomy" id="38727"/>
    <lineage>
        <taxon>Eukaryota</taxon>
        <taxon>Viridiplantae</taxon>
        <taxon>Streptophyta</taxon>
        <taxon>Embryophyta</taxon>
        <taxon>Tracheophyta</taxon>
        <taxon>Spermatophyta</taxon>
        <taxon>Magnoliopsida</taxon>
        <taxon>Liliopsida</taxon>
        <taxon>Poales</taxon>
        <taxon>Poaceae</taxon>
        <taxon>PACMAD clade</taxon>
        <taxon>Panicoideae</taxon>
        <taxon>Panicodae</taxon>
        <taxon>Paniceae</taxon>
        <taxon>Panicinae</taxon>
        <taxon>Panicum</taxon>
        <taxon>Panicum sect. Hiantes</taxon>
    </lineage>
</organism>
<keyword evidence="2" id="KW-0430">Lectin</keyword>
<feature type="disulfide bond" evidence="5">
    <location>
        <begin position="7"/>
        <end position="21"/>
    </location>
</feature>
<comment type="caution">
    <text evidence="7">The sequence shown here is derived from an EMBL/GenBank/DDBJ whole genome shotgun (WGS) entry which is preliminary data.</text>
</comment>
<dbReference type="GO" id="GO:0008061">
    <property type="term" value="F:chitin binding"/>
    <property type="evidence" value="ECO:0007669"/>
    <property type="project" value="UniProtKB-UniRule"/>
</dbReference>